<feature type="compositionally biased region" description="Basic and acidic residues" evidence="1">
    <location>
        <begin position="24"/>
        <end position="39"/>
    </location>
</feature>
<name>A0A2P2IM52_RHIMU</name>
<dbReference type="AlphaFoldDB" id="A0A2P2IM52"/>
<sequence>MGLSVKAMFSFGTQNIRLNSGKYGGKDNSKIKKMEGKRR</sequence>
<proteinExistence type="predicted"/>
<dbReference type="EMBL" id="GGEC01001836">
    <property type="protein sequence ID" value="MBW82319.1"/>
    <property type="molecule type" value="Transcribed_RNA"/>
</dbReference>
<evidence type="ECO:0000313" key="2">
    <source>
        <dbReference type="EMBL" id="MBW82319.1"/>
    </source>
</evidence>
<protein>
    <submittedName>
        <fullName evidence="2">Uncharacterized protein</fullName>
    </submittedName>
</protein>
<feature type="region of interest" description="Disordered" evidence="1">
    <location>
        <begin position="16"/>
        <end position="39"/>
    </location>
</feature>
<organism evidence="2">
    <name type="scientific">Rhizophora mucronata</name>
    <name type="common">Asiatic mangrove</name>
    <dbReference type="NCBI Taxonomy" id="61149"/>
    <lineage>
        <taxon>Eukaryota</taxon>
        <taxon>Viridiplantae</taxon>
        <taxon>Streptophyta</taxon>
        <taxon>Embryophyta</taxon>
        <taxon>Tracheophyta</taxon>
        <taxon>Spermatophyta</taxon>
        <taxon>Magnoliopsida</taxon>
        <taxon>eudicotyledons</taxon>
        <taxon>Gunneridae</taxon>
        <taxon>Pentapetalae</taxon>
        <taxon>rosids</taxon>
        <taxon>fabids</taxon>
        <taxon>Malpighiales</taxon>
        <taxon>Rhizophoraceae</taxon>
        <taxon>Rhizophora</taxon>
    </lineage>
</organism>
<evidence type="ECO:0000256" key="1">
    <source>
        <dbReference type="SAM" id="MobiDB-lite"/>
    </source>
</evidence>
<accession>A0A2P2IM52</accession>
<reference evidence="2" key="1">
    <citation type="submission" date="2018-02" db="EMBL/GenBank/DDBJ databases">
        <title>Rhizophora mucronata_Transcriptome.</title>
        <authorList>
            <person name="Meera S.P."/>
            <person name="Sreeshan A."/>
            <person name="Augustine A."/>
        </authorList>
    </citation>
    <scope>NUCLEOTIDE SEQUENCE</scope>
    <source>
        <tissue evidence="2">Leaf</tissue>
    </source>
</reference>